<feature type="binding site" evidence="8">
    <location>
        <position position="101"/>
    </location>
    <ligand>
        <name>Mg(2+)</name>
        <dbReference type="ChEBI" id="CHEBI:18420"/>
    </ligand>
</feature>
<comment type="caution">
    <text evidence="10">The sequence shown here is derived from an EMBL/GenBank/DDBJ whole genome shotgun (WGS) entry which is preliminary data.</text>
</comment>
<evidence type="ECO:0000256" key="7">
    <source>
        <dbReference type="ARBA" id="ARBA00038093"/>
    </source>
</evidence>
<dbReference type="PANTHER" id="PTHR33653">
    <property type="entry name" value="RIBONUCLEASE VAPC2"/>
    <property type="match status" value="1"/>
</dbReference>
<evidence type="ECO:0000259" key="9">
    <source>
        <dbReference type="Pfam" id="PF01850"/>
    </source>
</evidence>
<dbReference type="Proteomes" id="UP001230156">
    <property type="component" value="Unassembled WGS sequence"/>
</dbReference>
<gene>
    <name evidence="8" type="primary">vapC</name>
    <name evidence="10" type="ORF">Q8A70_11915</name>
</gene>
<dbReference type="CDD" id="cd09871">
    <property type="entry name" value="PIN_MtVapC28-VapC30-like"/>
    <property type="match status" value="1"/>
</dbReference>
<keyword evidence="6 8" id="KW-0460">Magnesium</keyword>
<dbReference type="PANTHER" id="PTHR33653:SF1">
    <property type="entry name" value="RIBONUCLEASE VAPC2"/>
    <property type="match status" value="1"/>
</dbReference>
<dbReference type="SUPFAM" id="SSF88723">
    <property type="entry name" value="PIN domain-like"/>
    <property type="match status" value="1"/>
</dbReference>
<evidence type="ECO:0000313" key="11">
    <source>
        <dbReference type="Proteomes" id="UP001230156"/>
    </source>
</evidence>
<evidence type="ECO:0000256" key="5">
    <source>
        <dbReference type="ARBA" id="ARBA00022801"/>
    </source>
</evidence>
<keyword evidence="3 8" id="KW-0540">Nuclease</keyword>
<comment type="function">
    <text evidence="8">Toxic component of a toxin-antitoxin (TA) system. An RNase.</text>
</comment>
<protein>
    <recommendedName>
        <fullName evidence="8">Ribonuclease VapC</fullName>
        <shortName evidence="8">RNase VapC</shortName>
        <ecNumber evidence="8">3.1.-.-</ecNumber>
    </recommendedName>
    <alternativeName>
        <fullName evidence="8">Toxin VapC</fullName>
    </alternativeName>
</protein>
<sequence length="138" mass="15235">MVIDASAIVAIFFEEPDYRVLLNLIEGAPSRVISAGTLLEAGIVLDQSAIRSNQYHDRLDKFLEAMHIQVAAFSEEQAQMAREAYRQYGKGRHPAGLNFGDCMSYALAKSLDEPLLFKGTDFSLTDVRAAEKPQRLGG</sequence>
<dbReference type="InterPro" id="IPR002716">
    <property type="entry name" value="PIN_dom"/>
</dbReference>
<keyword evidence="5 8" id="KW-0378">Hydrolase</keyword>
<comment type="similarity">
    <text evidence="7 8">Belongs to the PINc/VapC protein family.</text>
</comment>
<dbReference type="HAMAP" id="MF_00265">
    <property type="entry name" value="VapC_Nob1"/>
    <property type="match status" value="1"/>
</dbReference>
<dbReference type="Gene3D" id="3.40.50.1010">
    <property type="entry name" value="5'-nuclease"/>
    <property type="match status" value="1"/>
</dbReference>
<name>A0ABU0YKW6_9PROT</name>
<organism evidence="10 11">
    <name type="scientific">Dongia sedimenti</name>
    <dbReference type="NCBI Taxonomy" id="3064282"/>
    <lineage>
        <taxon>Bacteria</taxon>
        <taxon>Pseudomonadati</taxon>
        <taxon>Pseudomonadota</taxon>
        <taxon>Alphaproteobacteria</taxon>
        <taxon>Rhodospirillales</taxon>
        <taxon>Dongiaceae</taxon>
        <taxon>Dongia</taxon>
    </lineage>
</organism>
<evidence type="ECO:0000313" key="10">
    <source>
        <dbReference type="EMBL" id="MDQ7248379.1"/>
    </source>
</evidence>
<accession>A0ABU0YKW6</accession>
<dbReference type="InterPro" id="IPR050556">
    <property type="entry name" value="Type_II_TA_system_RNase"/>
</dbReference>
<comment type="cofactor">
    <cofactor evidence="1 8">
        <name>Mg(2+)</name>
        <dbReference type="ChEBI" id="CHEBI:18420"/>
    </cofactor>
</comment>
<proteinExistence type="inferred from homology"/>
<evidence type="ECO:0000256" key="3">
    <source>
        <dbReference type="ARBA" id="ARBA00022722"/>
    </source>
</evidence>
<dbReference type="RefSeq" id="WP_379955852.1">
    <property type="nucleotide sequence ID" value="NZ_JAUYVI010000004.1"/>
</dbReference>
<keyword evidence="11" id="KW-1185">Reference proteome</keyword>
<evidence type="ECO:0000256" key="6">
    <source>
        <dbReference type="ARBA" id="ARBA00022842"/>
    </source>
</evidence>
<feature type="binding site" evidence="8">
    <location>
        <position position="4"/>
    </location>
    <ligand>
        <name>Mg(2+)</name>
        <dbReference type="ChEBI" id="CHEBI:18420"/>
    </ligand>
</feature>
<reference evidence="11" key="1">
    <citation type="submission" date="2023-08" db="EMBL/GenBank/DDBJ databases">
        <title>Rhodospirillaceae gen. nov., a novel taxon isolated from the Yangtze River Yuezi River estuary sludge.</title>
        <authorList>
            <person name="Ruan L."/>
        </authorList>
    </citation>
    <scope>NUCLEOTIDE SEQUENCE [LARGE SCALE GENOMIC DNA]</scope>
    <source>
        <strain evidence="11">R-7</strain>
    </source>
</reference>
<feature type="domain" description="PIN" evidence="9">
    <location>
        <begin position="1"/>
        <end position="125"/>
    </location>
</feature>
<evidence type="ECO:0000256" key="8">
    <source>
        <dbReference type="HAMAP-Rule" id="MF_00265"/>
    </source>
</evidence>
<keyword evidence="4 8" id="KW-0479">Metal-binding</keyword>
<dbReference type="InterPro" id="IPR022907">
    <property type="entry name" value="VapC_family"/>
</dbReference>
<evidence type="ECO:0000256" key="2">
    <source>
        <dbReference type="ARBA" id="ARBA00022649"/>
    </source>
</evidence>
<keyword evidence="8" id="KW-0800">Toxin</keyword>
<dbReference type="EC" id="3.1.-.-" evidence="8"/>
<dbReference type="Pfam" id="PF01850">
    <property type="entry name" value="PIN"/>
    <property type="match status" value="1"/>
</dbReference>
<dbReference type="EMBL" id="JAUYVI010000004">
    <property type="protein sequence ID" value="MDQ7248379.1"/>
    <property type="molecule type" value="Genomic_DNA"/>
</dbReference>
<evidence type="ECO:0000256" key="4">
    <source>
        <dbReference type="ARBA" id="ARBA00022723"/>
    </source>
</evidence>
<dbReference type="InterPro" id="IPR029060">
    <property type="entry name" value="PIN-like_dom_sf"/>
</dbReference>
<evidence type="ECO:0000256" key="1">
    <source>
        <dbReference type="ARBA" id="ARBA00001946"/>
    </source>
</evidence>
<keyword evidence="2 8" id="KW-1277">Toxin-antitoxin system</keyword>